<organism evidence="1 2">
    <name type="scientific">Spirosoma sordidisoli</name>
    <dbReference type="NCBI Taxonomy" id="2502893"/>
    <lineage>
        <taxon>Bacteria</taxon>
        <taxon>Pseudomonadati</taxon>
        <taxon>Bacteroidota</taxon>
        <taxon>Cytophagia</taxon>
        <taxon>Cytophagales</taxon>
        <taxon>Cytophagaceae</taxon>
        <taxon>Spirosoma</taxon>
    </lineage>
</organism>
<dbReference type="AlphaFoldDB" id="A0A4Q2USK2"/>
<comment type="caution">
    <text evidence="1">The sequence shown here is derived from an EMBL/GenBank/DDBJ whole genome shotgun (WGS) entry which is preliminary data.</text>
</comment>
<name>A0A4Q2USK2_9BACT</name>
<dbReference type="RefSeq" id="WP_077919732.1">
    <property type="nucleotide sequence ID" value="NZ_SBLB01000003.1"/>
</dbReference>
<keyword evidence="2" id="KW-1185">Reference proteome</keyword>
<evidence type="ECO:0000313" key="2">
    <source>
        <dbReference type="Proteomes" id="UP000290407"/>
    </source>
</evidence>
<accession>A0A4Q2USK2</accession>
<dbReference type="Proteomes" id="UP000290407">
    <property type="component" value="Unassembled WGS sequence"/>
</dbReference>
<sequence>MPYFARISSQLRPANQLQHYLLRQVETYNHTLLHDPDSLLAILQKCTDTANYTYRRCSPQTLGVNRDHTTKEIRSISAGGLFAFHLYKVARTLHESAPVSEPTPVPEPEPAPDIVYKRFAIFDGRDSEKISSLQPLDYFTPEVQKLLIADKVWKVYENILGIPFAEEYGGAKQHARP</sequence>
<dbReference type="EMBL" id="SBLB01000003">
    <property type="protein sequence ID" value="RYC69809.1"/>
    <property type="molecule type" value="Genomic_DNA"/>
</dbReference>
<proteinExistence type="predicted"/>
<protein>
    <submittedName>
        <fullName evidence="1">Uncharacterized protein</fullName>
    </submittedName>
</protein>
<gene>
    <name evidence="1" type="ORF">EQG79_14545</name>
</gene>
<reference evidence="1 2" key="1">
    <citation type="submission" date="2019-01" db="EMBL/GenBank/DDBJ databases">
        <title>Spirosoma flava sp. nov., a propanil-degrading bacterium isolated from herbicide-contaminated soil.</title>
        <authorList>
            <person name="Zhang L."/>
            <person name="Jiang J.-D."/>
        </authorList>
    </citation>
    <scope>NUCLEOTIDE SEQUENCE [LARGE SCALE GENOMIC DNA]</scope>
    <source>
        <strain evidence="1 2">TY50</strain>
    </source>
</reference>
<evidence type="ECO:0000313" key="1">
    <source>
        <dbReference type="EMBL" id="RYC69809.1"/>
    </source>
</evidence>